<reference evidence="3" key="1">
    <citation type="journal article" date="2019" name="Int. J. Syst. Evol. Microbiol.">
        <title>The Global Catalogue of Microorganisms (GCM) 10K type strain sequencing project: providing services to taxonomists for standard genome sequencing and annotation.</title>
        <authorList>
            <consortium name="The Broad Institute Genomics Platform"/>
            <consortium name="The Broad Institute Genome Sequencing Center for Infectious Disease"/>
            <person name="Wu L."/>
            <person name="Ma J."/>
        </authorList>
    </citation>
    <scope>NUCLEOTIDE SEQUENCE [LARGE SCALE GENOMIC DNA]</scope>
    <source>
        <strain evidence="3">JCM 31202</strain>
    </source>
</reference>
<protein>
    <recommendedName>
        <fullName evidence="1">DUF8175 domain-containing protein</fullName>
    </recommendedName>
</protein>
<dbReference type="Proteomes" id="UP001596972">
    <property type="component" value="Unassembled WGS sequence"/>
</dbReference>
<gene>
    <name evidence="2" type="ORF">ACFQ11_37340</name>
</gene>
<accession>A0ABW3F5R3</accession>
<evidence type="ECO:0000313" key="2">
    <source>
        <dbReference type="EMBL" id="MFD0906089.1"/>
    </source>
</evidence>
<sequence>GALVLGAVQFTDESATPVAQRVARPEPQAVLVSAPPVSFAGVAWRDYHGVLLPHAADGPRESGDGPAFGFARSPRGALLAAVHIVVRAHALWGPRVFEPTIRNQVIGPDTAALLEATQRSYDRHRGDRPYGEALGRAYMVVEGFRWLGYSPRSATLDLVTAGPGDSNVTVRAAIRVQVRWENGDWRVVAPPGGSWGGSAVSIASADGYGRFPRGGGG</sequence>
<dbReference type="Pfam" id="PF26526">
    <property type="entry name" value="DUF8175"/>
    <property type="match status" value="1"/>
</dbReference>
<evidence type="ECO:0000259" key="1">
    <source>
        <dbReference type="Pfam" id="PF26526"/>
    </source>
</evidence>
<dbReference type="RefSeq" id="WP_378307629.1">
    <property type="nucleotide sequence ID" value="NZ_JBHTJA010000217.1"/>
</dbReference>
<organism evidence="2 3">
    <name type="scientific">Actinomadura sediminis</name>
    <dbReference type="NCBI Taxonomy" id="1038904"/>
    <lineage>
        <taxon>Bacteria</taxon>
        <taxon>Bacillati</taxon>
        <taxon>Actinomycetota</taxon>
        <taxon>Actinomycetes</taxon>
        <taxon>Streptosporangiales</taxon>
        <taxon>Thermomonosporaceae</taxon>
        <taxon>Actinomadura</taxon>
    </lineage>
</organism>
<comment type="caution">
    <text evidence="2">The sequence shown here is derived from an EMBL/GenBank/DDBJ whole genome shotgun (WGS) entry which is preliminary data.</text>
</comment>
<name>A0ABW3F5R3_9ACTN</name>
<keyword evidence="3" id="KW-1185">Reference proteome</keyword>
<feature type="non-terminal residue" evidence="2">
    <location>
        <position position="1"/>
    </location>
</feature>
<dbReference type="InterPro" id="IPR058488">
    <property type="entry name" value="DUF8175"/>
</dbReference>
<dbReference type="EMBL" id="JBHTJA010000217">
    <property type="protein sequence ID" value="MFD0906089.1"/>
    <property type="molecule type" value="Genomic_DNA"/>
</dbReference>
<feature type="domain" description="DUF8175" evidence="1">
    <location>
        <begin position="13"/>
        <end position="209"/>
    </location>
</feature>
<evidence type="ECO:0000313" key="3">
    <source>
        <dbReference type="Proteomes" id="UP001596972"/>
    </source>
</evidence>
<proteinExistence type="predicted"/>